<evidence type="ECO:0000313" key="1">
    <source>
        <dbReference type="EMBL" id="KAF5815986.1"/>
    </source>
</evidence>
<name>A0A251VAX0_HELAN</name>
<reference evidence="1 3" key="1">
    <citation type="journal article" date="2017" name="Nature">
        <title>The sunflower genome provides insights into oil metabolism, flowering and Asterid evolution.</title>
        <authorList>
            <person name="Badouin H."/>
            <person name="Gouzy J."/>
            <person name="Grassa C.J."/>
            <person name="Murat F."/>
            <person name="Staton S.E."/>
            <person name="Cottret L."/>
            <person name="Lelandais-Briere C."/>
            <person name="Owens G.L."/>
            <person name="Carrere S."/>
            <person name="Mayjonade B."/>
            <person name="Legrand L."/>
            <person name="Gill N."/>
            <person name="Kane N.C."/>
            <person name="Bowers J.E."/>
            <person name="Hubner S."/>
            <person name="Bellec A."/>
            <person name="Berard A."/>
            <person name="Berges H."/>
            <person name="Blanchet N."/>
            <person name="Boniface M.C."/>
            <person name="Brunel D."/>
            <person name="Catrice O."/>
            <person name="Chaidir N."/>
            <person name="Claudel C."/>
            <person name="Donnadieu C."/>
            <person name="Faraut T."/>
            <person name="Fievet G."/>
            <person name="Helmstetter N."/>
            <person name="King M."/>
            <person name="Knapp S.J."/>
            <person name="Lai Z."/>
            <person name="Le Paslier M.C."/>
            <person name="Lippi Y."/>
            <person name="Lorenzon L."/>
            <person name="Mandel J.R."/>
            <person name="Marage G."/>
            <person name="Marchand G."/>
            <person name="Marquand E."/>
            <person name="Bret-Mestries E."/>
            <person name="Morien E."/>
            <person name="Nambeesan S."/>
            <person name="Nguyen T."/>
            <person name="Pegot-Espagnet P."/>
            <person name="Pouilly N."/>
            <person name="Raftis F."/>
            <person name="Sallet E."/>
            <person name="Schiex T."/>
            <person name="Thomas J."/>
            <person name="Vandecasteele C."/>
            <person name="Vares D."/>
            <person name="Vear F."/>
            <person name="Vautrin S."/>
            <person name="Crespi M."/>
            <person name="Mangin B."/>
            <person name="Burke J.M."/>
            <person name="Salse J."/>
            <person name="Munos S."/>
            <person name="Vincourt P."/>
            <person name="Rieseberg L.H."/>
            <person name="Langlade N.B."/>
        </authorList>
    </citation>
    <scope>NUCLEOTIDE SEQUENCE [LARGE SCALE GENOMIC DNA]</scope>
    <source>
        <strain evidence="3">cv. SF193</strain>
        <tissue evidence="1">Leaves</tissue>
    </source>
</reference>
<evidence type="ECO:0000313" key="3">
    <source>
        <dbReference type="Proteomes" id="UP000215914"/>
    </source>
</evidence>
<dbReference type="Gramene" id="mRNA:HanXRQr2_Chr03g0129301">
    <property type="protein sequence ID" value="mRNA:HanXRQr2_Chr03g0129301"/>
    <property type="gene ID" value="HanXRQr2_Chr03g0129301"/>
</dbReference>
<proteinExistence type="predicted"/>
<dbReference type="STRING" id="4232.A0A251VAX0"/>
<dbReference type="AlphaFoldDB" id="A0A251VAX0"/>
<keyword evidence="1" id="KW-0378">Hydrolase</keyword>
<protein>
    <submittedName>
        <fullName evidence="1">Processing peptidase</fullName>
        <ecNumber evidence="1">3.4.21.102</ecNumber>
    </submittedName>
    <submittedName>
        <fullName evidence="2">Putative peptidase M16 domain-containing protein</fullName>
    </submittedName>
</protein>
<dbReference type="EC" id="3.4.21.102" evidence="1"/>
<organism evidence="2 3">
    <name type="scientific">Helianthus annuus</name>
    <name type="common">Common sunflower</name>
    <dbReference type="NCBI Taxonomy" id="4232"/>
    <lineage>
        <taxon>Eukaryota</taxon>
        <taxon>Viridiplantae</taxon>
        <taxon>Streptophyta</taxon>
        <taxon>Embryophyta</taxon>
        <taxon>Tracheophyta</taxon>
        <taxon>Spermatophyta</taxon>
        <taxon>Magnoliopsida</taxon>
        <taxon>eudicotyledons</taxon>
        <taxon>Gunneridae</taxon>
        <taxon>Pentapetalae</taxon>
        <taxon>asterids</taxon>
        <taxon>campanulids</taxon>
        <taxon>Asterales</taxon>
        <taxon>Asteraceae</taxon>
        <taxon>Asteroideae</taxon>
        <taxon>Heliantheae alliance</taxon>
        <taxon>Heliantheae</taxon>
        <taxon>Helianthus</taxon>
    </lineage>
</organism>
<dbReference type="Gene3D" id="3.30.830.10">
    <property type="entry name" value="Metalloenzyme, LuxS/M16 peptidase-like"/>
    <property type="match status" value="1"/>
</dbReference>
<sequence length="205" mass="23515">MLINHLIFDVFEGFCNGSQEYHIDQPECGLKIAENKCVFPLDKPVIQRPLLDQCTRFSCFHHGWRKRFPICKSTPSGFFDKSVFHLSKHGVDTVFGKRVRVPCAVVGPDKPHAASTAWPKGVLEQQSSDNFMVDSENSEWQELQGFLSAQLPSHPKLFRRQLENGLRYLILPNKVPQNRFEAHMEIHAESIDEEDDEQVIAHMIS</sequence>
<accession>A0A251VAX0</accession>
<evidence type="ECO:0000313" key="2">
    <source>
        <dbReference type="EMBL" id="OTG32296.1"/>
    </source>
</evidence>
<dbReference type="EMBL" id="MNCJ02000318">
    <property type="protein sequence ID" value="KAF5815986.1"/>
    <property type="molecule type" value="Genomic_DNA"/>
</dbReference>
<dbReference type="GO" id="GO:0004252">
    <property type="term" value="F:serine-type endopeptidase activity"/>
    <property type="evidence" value="ECO:0007669"/>
    <property type="project" value="UniProtKB-EC"/>
</dbReference>
<dbReference type="InParanoid" id="A0A251VAX0"/>
<reference evidence="1" key="3">
    <citation type="submission" date="2020-06" db="EMBL/GenBank/DDBJ databases">
        <title>Helianthus annuus Genome sequencing and assembly Release 2.</title>
        <authorList>
            <person name="Gouzy J."/>
            <person name="Langlade N."/>
            <person name="Munos S."/>
        </authorList>
    </citation>
    <scope>NUCLEOTIDE SEQUENCE</scope>
    <source>
        <tissue evidence="1">Leaves</tissue>
    </source>
</reference>
<dbReference type="Proteomes" id="UP000215914">
    <property type="component" value="Chromosome 3"/>
</dbReference>
<reference evidence="2" key="2">
    <citation type="submission" date="2017-02" db="EMBL/GenBank/DDBJ databases">
        <title>Sunflower complete genome.</title>
        <authorList>
            <person name="Langlade N."/>
            <person name="Munos S."/>
        </authorList>
    </citation>
    <scope>NUCLEOTIDE SEQUENCE [LARGE SCALE GENOMIC DNA]</scope>
    <source>
        <tissue evidence="2">Leaves</tissue>
    </source>
</reference>
<keyword evidence="3" id="KW-1185">Reference proteome</keyword>
<dbReference type="EMBL" id="CM007892">
    <property type="protein sequence ID" value="OTG32296.1"/>
    <property type="molecule type" value="Genomic_DNA"/>
</dbReference>
<gene>
    <name evidence="2" type="ORF">HannXRQ_Chr03g0085051</name>
    <name evidence="1" type="ORF">HanXRQr2_Chr03g0129301</name>
</gene>